<keyword evidence="5 11" id="KW-0812">Transmembrane</keyword>
<feature type="transmembrane region" description="Helical" evidence="11">
    <location>
        <begin position="46"/>
        <end position="64"/>
    </location>
</feature>
<comment type="pathway">
    <text evidence="2">Lipid metabolism; fatty acid biosynthesis.</text>
</comment>
<dbReference type="GO" id="GO:0030148">
    <property type="term" value="P:sphingolipid biosynthetic process"/>
    <property type="evidence" value="ECO:0007669"/>
    <property type="project" value="TreeGrafter"/>
</dbReference>
<evidence type="ECO:0000256" key="1">
    <source>
        <dbReference type="ARBA" id="ARBA00004141"/>
    </source>
</evidence>
<evidence type="ECO:0000256" key="10">
    <source>
        <dbReference type="ARBA" id="ARBA00023160"/>
    </source>
</evidence>
<evidence type="ECO:0000256" key="6">
    <source>
        <dbReference type="ARBA" id="ARBA00022832"/>
    </source>
</evidence>
<dbReference type="GO" id="GO:0042761">
    <property type="term" value="P:very long-chain fatty acid biosynthetic process"/>
    <property type="evidence" value="ECO:0007669"/>
    <property type="project" value="TreeGrafter"/>
</dbReference>
<evidence type="ECO:0000256" key="9">
    <source>
        <dbReference type="ARBA" id="ARBA00023136"/>
    </source>
</evidence>
<dbReference type="InterPro" id="IPR002076">
    <property type="entry name" value="ELO_fam"/>
</dbReference>
<feature type="transmembrane region" description="Helical" evidence="11">
    <location>
        <begin position="247"/>
        <end position="269"/>
    </location>
</feature>
<feature type="transmembrane region" description="Helical" evidence="11">
    <location>
        <begin position="210"/>
        <end position="235"/>
    </location>
</feature>
<evidence type="ECO:0000313" key="13">
    <source>
        <dbReference type="Proteomes" id="UP000580250"/>
    </source>
</evidence>
<dbReference type="Pfam" id="PF01151">
    <property type="entry name" value="ELO"/>
    <property type="match status" value="1"/>
</dbReference>
<dbReference type="GO" id="GO:0034626">
    <property type="term" value="P:fatty acid elongation, polyunsaturated fatty acid"/>
    <property type="evidence" value="ECO:0007669"/>
    <property type="project" value="TreeGrafter"/>
</dbReference>
<dbReference type="AlphaFoldDB" id="A0A6V7UE58"/>
<dbReference type="EMBL" id="CAJEWN010000058">
    <property type="protein sequence ID" value="CAD2155339.1"/>
    <property type="molecule type" value="Genomic_DNA"/>
</dbReference>
<evidence type="ECO:0000256" key="7">
    <source>
        <dbReference type="ARBA" id="ARBA00022989"/>
    </source>
</evidence>
<dbReference type="PROSITE" id="PS01188">
    <property type="entry name" value="ELO"/>
    <property type="match status" value="1"/>
</dbReference>
<evidence type="ECO:0000256" key="2">
    <source>
        <dbReference type="ARBA" id="ARBA00005194"/>
    </source>
</evidence>
<dbReference type="Proteomes" id="UP000580250">
    <property type="component" value="Unassembled WGS sequence"/>
</dbReference>
<evidence type="ECO:0000256" key="8">
    <source>
        <dbReference type="ARBA" id="ARBA00023098"/>
    </source>
</evidence>
<proteinExistence type="inferred from homology"/>
<evidence type="ECO:0000313" key="12">
    <source>
        <dbReference type="EMBL" id="CAD2155339.1"/>
    </source>
</evidence>
<keyword evidence="6 11" id="KW-0276">Fatty acid metabolism</keyword>
<keyword evidence="8 11" id="KW-0443">Lipid metabolism</keyword>
<keyword evidence="3 11" id="KW-0444">Lipid biosynthesis</keyword>
<dbReference type="GO" id="GO:0009922">
    <property type="term" value="F:fatty acid elongase activity"/>
    <property type="evidence" value="ECO:0007669"/>
    <property type="project" value="UniProtKB-EC"/>
</dbReference>
<evidence type="ECO:0000256" key="11">
    <source>
        <dbReference type="RuleBase" id="RU361115"/>
    </source>
</evidence>
<dbReference type="OrthoDB" id="10259681at2759"/>
<dbReference type="PANTHER" id="PTHR11157">
    <property type="entry name" value="FATTY ACID ACYL TRANSFERASE-RELATED"/>
    <property type="match status" value="1"/>
</dbReference>
<gene>
    <name evidence="12" type="ORF">MENT_LOCUS11849</name>
</gene>
<organism evidence="12 13">
    <name type="scientific">Meloidogyne enterolobii</name>
    <name type="common">Root-knot nematode worm</name>
    <name type="synonym">Meloidogyne mayaguensis</name>
    <dbReference type="NCBI Taxonomy" id="390850"/>
    <lineage>
        <taxon>Eukaryota</taxon>
        <taxon>Metazoa</taxon>
        <taxon>Ecdysozoa</taxon>
        <taxon>Nematoda</taxon>
        <taxon>Chromadorea</taxon>
        <taxon>Rhabditida</taxon>
        <taxon>Tylenchina</taxon>
        <taxon>Tylenchomorpha</taxon>
        <taxon>Tylenchoidea</taxon>
        <taxon>Meloidogynidae</taxon>
        <taxon>Meloidogyninae</taxon>
        <taxon>Meloidogyne</taxon>
    </lineage>
</organism>
<reference evidence="12 13" key="1">
    <citation type="submission" date="2020-08" db="EMBL/GenBank/DDBJ databases">
        <authorList>
            <person name="Koutsovoulos G."/>
            <person name="Danchin GJ E."/>
        </authorList>
    </citation>
    <scope>NUCLEOTIDE SEQUENCE [LARGE SCALE GENOMIC DNA]</scope>
</reference>
<evidence type="ECO:0000256" key="5">
    <source>
        <dbReference type="ARBA" id="ARBA00022692"/>
    </source>
</evidence>
<feature type="transmembrane region" description="Helical" evidence="11">
    <location>
        <begin position="127"/>
        <end position="148"/>
    </location>
</feature>
<keyword evidence="4 11" id="KW-0808">Transferase</keyword>
<evidence type="ECO:0000256" key="3">
    <source>
        <dbReference type="ARBA" id="ARBA00022516"/>
    </source>
</evidence>
<dbReference type="InterPro" id="IPR030457">
    <property type="entry name" value="ELO_CS"/>
</dbReference>
<dbReference type="UniPathway" id="UPA00094"/>
<dbReference type="GO" id="GO:0019367">
    <property type="term" value="P:fatty acid elongation, saturated fatty acid"/>
    <property type="evidence" value="ECO:0007669"/>
    <property type="project" value="TreeGrafter"/>
</dbReference>
<accession>A0A6V7UE58</accession>
<dbReference type="GO" id="GO:0005789">
    <property type="term" value="C:endoplasmic reticulum membrane"/>
    <property type="evidence" value="ECO:0007669"/>
    <property type="project" value="TreeGrafter"/>
</dbReference>
<comment type="caution">
    <text evidence="12">The sequence shown here is derived from an EMBL/GenBank/DDBJ whole genome shotgun (WGS) entry which is preliminary data.</text>
</comment>
<sequence length="282" mass="32998">MLGINEFEIYQNNNTKTLHSDYVYRFALPFERVHDKIGWTSFFQRYWYHSITVSLLYYAFVRLLQRLMRDRQPFQLRVPLIVWNFVLAIFSFAGLVRFSEDFIYNLTKHGLVYSICHSCNPDSVAAFWSLLFAFSKIVEFGDTLFIVLRKRKLIFLHYYHHAAVFVYTIHSGTEHTAPGQAFISMNFLAHSAMYSYYTAKSCGIKVPRPIAMAVTSIQTAQMFLGVAVSTLVLKLKLLDGYRCQQSWANLILAFAIYASFALLFVRFFVDAYLHRNRKQKEK</sequence>
<comment type="similarity">
    <text evidence="11">Belongs to the ELO family.</text>
</comment>
<comment type="catalytic activity">
    <reaction evidence="11">
        <text>a very-long-chain acyl-CoA + malonyl-CoA + H(+) = a very-long-chain 3-oxoacyl-CoA + CO2 + CoA</text>
        <dbReference type="Rhea" id="RHEA:32727"/>
        <dbReference type="ChEBI" id="CHEBI:15378"/>
        <dbReference type="ChEBI" id="CHEBI:16526"/>
        <dbReference type="ChEBI" id="CHEBI:57287"/>
        <dbReference type="ChEBI" id="CHEBI:57384"/>
        <dbReference type="ChEBI" id="CHEBI:90725"/>
        <dbReference type="ChEBI" id="CHEBI:90736"/>
        <dbReference type="EC" id="2.3.1.199"/>
    </reaction>
</comment>
<evidence type="ECO:0000256" key="4">
    <source>
        <dbReference type="ARBA" id="ARBA00022679"/>
    </source>
</evidence>
<keyword evidence="9 11" id="KW-0472">Membrane</keyword>
<feature type="transmembrane region" description="Helical" evidence="11">
    <location>
        <begin position="76"/>
        <end position="96"/>
    </location>
</feature>
<keyword evidence="7 11" id="KW-1133">Transmembrane helix</keyword>
<dbReference type="PANTHER" id="PTHR11157:SF156">
    <property type="entry name" value="FATTY ACID ELONGATION PROTEIN 4-RELATED"/>
    <property type="match status" value="1"/>
</dbReference>
<dbReference type="EC" id="2.3.1.199" evidence="11"/>
<name>A0A6V7UE58_MELEN</name>
<keyword evidence="10 11" id="KW-0275">Fatty acid biosynthesis</keyword>
<comment type="subcellular location">
    <subcellularLocation>
        <location evidence="1">Membrane</location>
        <topology evidence="1">Multi-pass membrane protein</topology>
    </subcellularLocation>
</comment>
<protein>
    <recommendedName>
        <fullName evidence="11">Elongation of very long chain fatty acids protein</fullName>
        <ecNumber evidence="11">2.3.1.199</ecNumber>
    </recommendedName>
    <alternativeName>
        <fullName evidence="11">Very-long-chain 3-oxoacyl-CoA synthase</fullName>
    </alternativeName>
</protein>
<dbReference type="GO" id="GO:0034625">
    <property type="term" value="P:fatty acid elongation, monounsaturated fatty acid"/>
    <property type="evidence" value="ECO:0007669"/>
    <property type="project" value="TreeGrafter"/>
</dbReference>